<dbReference type="SMART" id="SM00382">
    <property type="entry name" value="AAA"/>
    <property type="match status" value="1"/>
</dbReference>
<accession>A0A134AJG4</accession>
<dbReference type="Pfam" id="PF00664">
    <property type="entry name" value="ABC_membrane"/>
    <property type="match status" value="1"/>
</dbReference>
<evidence type="ECO:0000256" key="3">
    <source>
        <dbReference type="ARBA" id="ARBA00022475"/>
    </source>
</evidence>
<dbReference type="InterPro" id="IPR027417">
    <property type="entry name" value="P-loop_NTPase"/>
</dbReference>
<dbReference type="AlphaFoldDB" id="A0A134AJG4"/>
<feature type="domain" description="ABC transmembrane type-1" evidence="11">
    <location>
        <begin position="39"/>
        <end position="327"/>
    </location>
</feature>
<keyword evidence="4 9" id="KW-0812">Transmembrane</keyword>
<feature type="transmembrane region" description="Helical" evidence="9">
    <location>
        <begin position="278"/>
        <end position="305"/>
    </location>
</feature>
<dbReference type="OrthoDB" id="9762778at2"/>
<dbReference type="STRING" id="755172.HMPREF1863_00431"/>
<dbReference type="InterPro" id="IPR003593">
    <property type="entry name" value="AAA+_ATPase"/>
</dbReference>
<comment type="caution">
    <text evidence="12">The sequence shown here is derived from an EMBL/GenBank/DDBJ whole genome shotgun (WGS) entry which is preliminary data.</text>
</comment>
<feature type="transmembrane region" description="Helical" evidence="9">
    <location>
        <begin position="186"/>
        <end position="204"/>
    </location>
</feature>
<dbReference type="Proteomes" id="UP000070442">
    <property type="component" value="Unassembled WGS sequence"/>
</dbReference>
<dbReference type="GO" id="GO:0016887">
    <property type="term" value="F:ATP hydrolysis activity"/>
    <property type="evidence" value="ECO:0007669"/>
    <property type="project" value="InterPro"/>
</dbReference>
<keyword evidence="3" id="KW-1003">Cell membrane</keyword>
<keyword evidence="8 9" id="KW-0472">Membrane</keyword>
<dbReference type="Gene3D" id="1.20.1560.10">
    <property type="entry name" value="ABC transporter type 1, transmembrane domain"/>
    <property type="match status" value="1"/>
</dbReference>
<dbReference type="SUPFAM" id="SSF90123">
    <property type="entry name" value="ABC transporter transmembrane region"/>
    <property type="match status" value="1"/>
</dbReference>
<dbReference type="InterPro" id="IPR039421">
    <property type="entry name" value="Type_1_exporter"/>
</dbReference>
<evidence type="ECO:0000313" key="13">
    <source>
        <dbReference type="Proteomes" id="UP000070442"/>
    </source>
</evidence>
<feature type="transmembrane region" description="Helical" evidence="9">
    <location>
        <begin position="80"/>
        <end position="101"/>
    </location>
</feature>
<evidence type="ECO:0000259" key="10">
    <source>
        <dbReference type="PROSITE" id="PS50893"/>
    </source>
</evidence>
<evidence type="ECO:0000256" key="6">
    <source>
        <dbReference type="ARBA" id="ARBA00022840"/>
    </source>
</evidence>
<dbReference type="Pfam" id="PF00005">
    <property type="entry name" value="ABC_tran"/>
    <property type="match status" value="1"/>
</dbReference>
<keyword evidence="13" id="KW-1185">Reference proteome</keyword>
<evidence type="ECO:0000256" key="8">
    <source>
        <dbReference type="ARBA" id="ARBA00023136"/>
    </source>
</evidence>
<sequence length="601" mass="67454">MAKLHPVAEQDRRSLRSKDSRRIIKRLFGYLNQDKLPMFLVVFFTTAATAFDIFTPWILGLGITSLYHSVKAGLAVDYDYLGKITLILVVLYCLSSAFYFVRGRMLVKVTQKMVYTLRKELSEKIEKLPVSYLDQFTVGDLLSRMVNDMESIVSNMRQNISQTISAVVTIIGTLSMMLYIEPRLTVISLIVLPTSAFVTAKIAGISQRYFRQKSHEMGRIDGYMEEIISSEEVVKSFTFEEKALEEFDDINGKLYENAYKAQFISSEIMPLMDFISNLGYVAIAVFGGYLVYAGSITVGAIQAFFQYSRKLNQPINGMAEVVGALQSAISAADRVFRVLDGEEEIEADNPVSLGKVEGAVTFDHVHFGYTPDQDIIKDFNLRVKPGETVAIVGPTGAGKTTLINLLLRFYEVDRGAITVDGVDIRKFKRKDLRRHFGMVLQDTWLFSGTLYDNIAYGKESATEKDIVAAAKATYVDNFIRTLPEGYQTKITESGSEISQGQRQLLTIARALISDPDILILDEATSSVDTRTEKLIQKAMDRLMHGRTNFVIAHRLSTIVGADTILVLDKGNIVEQGSHDELMAKKGEYYKLYRSQFEGKEI</sequence>
<dbReference type="PANTHER" id="PTHR43394:SF1">
    <property type="entry name" value="ATP-BINDING CASSETTE SUB-FAMILY B MEMBER 10, MITOCHONDRIAL"/>
    <property type="match status" value="1"/>
</dbReference>
<dbReference type="GO" id="GO:0005886">
    <property type="term" value="C:plasma membrane"/>
    <property type="evidence" value="ECO:0007669"/>
    <property type="project" value="UniProtKB-SubCell"/>
</dbReference>
<dbReference type="EMBL" id="LSDG01000013">
    <property type="protein sequence ID" value="KXB67769.1"/>
    <property type="molecule type" value="Genomic_DNA"/>
</dbReference>
<evidence type="ECO:0000256" key="9">
    <source>
        <dbReference type="SAM" id="Phobius"/>
    </source>
</evidence>
<evidence type="ECO:0000256" key="1">
    <source>
        <dbReference type="ARBA" id="ARBA00004651"/>
    </source>
</evidence>
<evidence type="ECO:0000256" key="4">
    <source>
        <dbReference type="ARBA" id="ARBA00022692"/>
    </source>
</evidence>
<dbReference type="InterPro" id="IPR011527">
    <property type="entry name" value="ABC1_TM_dom"/>
</dbReference>
<evidence type="ECO:0000256" key="7">
    <source>
        <dbReference type="ARBA" id="ARBA00022989"/>
    </source>
</evidence>
<dbReference type="GO" id="GO:0015421">
    <property type="term" value="F:ABC-type oligopeptide transporter activity"/>
    <property type="evidence" value="ECO:0007669"/>
    <property type="project" value="TreeGrafter"/>
</dbReference>
<organism evidence="12 13">
    <name type="scientific">Aedoeadaptatus coxii</name>
    <dbReference type="NCBI Taxonomy" id="755172"/>
    <lineage>
        <taxon>Bacteria</taxon>
        <taxon>Bacillati</taxon>
        <taxon>Bacillota</taxon>
        <taxon>Tissierellia</taxon>
        <taxon>Tissierellales</taxon>
        <taxon>Peptoniphilaceae</taxon>
        <taxon>Aedoeadaptatus</taxon>
    </lineage>
</organism>
<reference evidence="13" key="1">
    <citation type="submission" date="2016-01" db="EMBL/GenBank/DDBJ databases">
        <authorList>
            <person name="Mitreva M."/>
            <person name="Pepin K.H."/>
            <person name="Mihindukulasuriya K.A."/>
            <person name="Fulton R."/>
            <person name="Fronick C."/>
            <person name="O'Laughlin M."/>
            <person name="Miner T."/>
            <person name="Herter B."/>
            <person name="Rosa B.A."/>
            <person name="Cordes M."/>
            <person name="Tomlinson C."/>
            <person name="Wollam A."/>
            <person name="Palsikar V.B."/>
            <person name="Mardis E.R."/>
            <person name="Wilson R.K."/>
        </authorList>
    </citation>
    <scope>NUCLEOTIDE SEQUENCE [LARGE SCALE GENOMIC DNA]</scope>
    <source>
        <strain evidence="13">DNF00729</strain>
    </source>
</reference>
<name>A0A134AJG4_9FIRM</name>
<dbReference type="RefSeq" id="WP_068366921.1">
    <property type="nucleotide sequence ID" value="NZ_CAUPGT010000029.1"/>
</dbReference>
<dbReference type="PROSITE" id="PS00211">
    <property type="entry name" value="ABC_TRANSPORTER_1"/>
    <property type="match status" value="1"/>
</dbReference>
<dbReference type="FunFam" id="1.20.1560.10:FF:000011">
    <property type="entry name" value="Multidrug ABC transporter ATP-binding protein"/>
    <property type="match status" value="1"/>
</dbReference>
<dbReference type="SUPFAM" id="SSF52540">
    <property type="entry name" value="P-loop containing nucleoside triphosphate hydrolases"/>
    <property type="match status" value="1"/>
</dbReference>
<evidence type="ECO:0000313" key="12">
    <source>
        <dbReference type="EMBL" id="KXB67769.1"/>
    </source>
</evidence>
<dbReference type="InterPro" id="IPR003439">
    <property type="entry name" value="ABC_transporter-like_ATP-bd"/>
</dbReference>
<proteinExistence type="predicted"/>
<feature type="transmembrane region" description="Helical" evidence="9">
    <location>
        <begin position="163"/>
        <end position="180"/>
    </location>
</feature>
<gene>
    <name evidence="12" type="ORF">HMPREF1863_00431</name>
</gene>
<dbReference type="PROSITE" id="PS50929">
    <property type="entry name" value="ABC_TM1F"/>
    <property type="match status" value="1"/>
</dbReference>
<dbReference type="CDD" id="cd18547">
    <property type="entry name" value="ABC_6TM_Tm288_like"/>
    <property type="match status" value="1"/>
</dbReference>
<feature type="transmembrane region" description="Helical" evidence="9">
    <location>
        <begin position="36"/>
        <end position="60"/>
    </location>
</feature>
<dbReference type="FunFam" id="3.40.50.300:FF:000287">
    <property type="entry name" value="Multidrug ABC transporter ATP-binding protein"/>
    <property type="match status" value="1"/>
</dbReference>
<keyword evidence="6 12" id="KW-0067">ATP-binding</keyword>
<dbReference type="CDD" id="cd03254">
    <property type="entry name" value="ABCC_Glucan_exporter_like"/>
    <property type="match status" value="1"/>
</dbReference>
<evidence type="ECO:0000259" key="11">
    <source>
        <dbReference type="PROSITE" id="PS50929"/>
    </source>
</evidence>
<dbReference type="InterPro" id="IPR036640">
    <property type="entry name" value="ABC1_TM_sf"/>
</dbReference>
<comment type="subcellular location">
    <subcellularLocation>
        <location evidence="1">Cell membrane</location>
        <topology evidence="1">Multi-pass membrane protein</topology>
    </subcellularLocation>
</comment>
<dbReference type="PATRIC" id="fig|755172.3.peg.412"/>
<protein>
    <submittedName>
        <fullName evidence="12">ABC transporter, ATP-binding protein</fullName>
    </submittedName>
</protein>
<dbReference type="PANTHER" id="PTHR43394">
    <property type="entry name" value="ATP-DEPENDENT PERMEASE MDL1, MITOCHONDRIAL"/>
    <property type="match status" value="1"/>
</dbReference>
<evidence type="ECO:0000256" key="5">
    <source>
        <dbReference type="ARBA" id="ARBA00022741"/>
    </source>
</evidence>
<dbReference type="Gene3D" id="3.40.50.300">
    <property type="entry name" value="P-loop containing nucleotide triphosphate hydrolases"/>
    <property type="match status" value="1"/>
</dbReference>
<evidence type="ECO:0000256" key="2">
    <source>
        <dbReference type="ARBA" id="ARBA00022448"/>
    </source>
</evidence>
<keyword evidence="7 9" id="KW-1133">Transmembrane helix</keyword>
<feature type="domain" description="ABC transporter" evidence="10">
    <location>
        <begin position="360"/>
        <end position="594"/>
    </location>
</feature>
<keyword evidence="2" id="KW-0813">Transport</keyword>
<dbReference type="PROSITE" id="PS50893">
    <property type="entry name" value="ABC_TRANSPORTER_2"/>
    <property type="match status" value="1"/>
</dbReference>
<keyword evidence="5" id="KW-0547">Nucleotide-binding</keyword>
<dbReference type="GO" id="GO:0005524">
    <property type="term" value="F:ATP binding"/>
    <property type="evidence" value="ECO:0007669"/>
    <property type="project" value="UniProtKB-KW"/>
</dbReference>
<dbReference type="InterPro" id="IPR017871">
    <property type="entry name" value="ABC_transporter-like_CS"/>
</dbReference>